<evidence type="ECO:0000313" key="2">
    <source>
        <dbReference type="Proteomes" id="UP000289437"/>
    </source>
</evidence>
<gene>
    <name evidence="1" type="ORF">GRAN_4158</name>
</gene>
<sequence length="43" mass="4713">MTAREQKSHDCSADISCTTSNKNVQNLYPRVCFAAVQAPGRTL</sequence>
<reference evidence="2" key="2">
    <citation type="submission" date="2019-02" db="EMBL/GenBank/DDBJ databases">
        <title>Granulicella sibirica sp. nov., a psychrotolerant acidobacterium isolated from an organic soil layer in forested tundra, West Siberia.</title>
        <authorList>
            <person name="Oshkin I.Y."/>
            <person name="Kulichevskaya I.S."/>
            <person name="Rijpstra W.I.C."/>
            <person name="Sinninghe Damste J.S."/>
            <person name="Rakitin A.L."/>
            <person name="Ravin N.V."/>
            <person name="Dedysh S.N."/>
        </authorList>
    </citation>
    <scope>NUCLEOTIDE SEQUENCE [LARGE SCALE GENOMIC DNA]</scope>
    <source>
        <strain evidence="2">AF10</strain>
    </source>
</reference>
<dbReference type="AlphaFoldDB" id="A0A4V1L5A2"/>
<comment type="caution">
    <text evidence="1">The sequence shown here is derived from an EMBL/GenBank/DDBJ whole genome shotgun (WGS) entry which is preliminary data.</text>
</comment>
<accession>A0A4V1L5A2</accession>
<organism evidence="1 2">
    <name type="scientific">Granulicella sibirica</name>
    <dbReference type="NCBI Taxonomy" id="2479048"/>
    <lineage>
        <taxon>Bacteria</taxon>
        <taxon>Pseudomonadati</taxon>
        <taxon>Acidobacteriota</taxon>
        <taxon>Terriglobia</taxon>
        <taxon>Terriglobales</taxon>
        <taxon>Acidobacteriaceae</taxon>
        <taxon>Granulicella</taxon>
    </lineage>
</organism>
<reference evidence="1 2" key="1">
    <citation type="submission" date="2018-11" db="EMBL/GenBank/DDBJ databases">
        <authorList>
            <person name="Mardanov A.V."/>
            <person name="Ravin N.V."/>
            <person name="Dedysh S.N."/>
        </authorList>
    </citation>
    <scope>NUCLEOTIDE SEQUENCE [LARGE SCALE GENOMIC DNA]</scope>
    <source>
        <strain evidence="1 2">AF10</strain>
    </source>
</reference>
<keyword evidence="2" id="KW-1185">Reference proteome</keyword>
<protein>
    <submittedName>
        <fullName evidence="1">Uncharacterized protein</fullName>
    </submittedName>
</protein>
<proteinExistence type="predicted"/>
<dbReference type="Proteomes" id="UP000289437">
    <property type="component" value="Unassembled WGS sequence"/>
</dbReference>
<name>A0A4V1L5A2_9BACT</name>
<dbReference type="EMBL" id="RDSM01000003">
    <property type="protein sequence ID" value="RXH55054.1"/>
    <property type="molecule type" value="Genomic_DNA"/>
</dbReference>
<evidence type="ECO:0000313" key="1">
    <source>
        <dbReference type="EMBL" id="RXH55054.1"/>
    </source>
</evidence>